<sequence>MTSGDNVETQCLGSGHKPIKLEMPVAFDAWVRSNSSGMISDIRFDNVAIKVLGEVEHQMIDLELLCYSPSIIDVAH</sequence>
<dbReference type="AlphaFoldDB" id="A0A6J6J4M9"/>
<proteinExistence type="predicted"/>
<gene>
    <name evidence="1" type="ORF">UFOPK1906_01462</name>
</gene>
<dbReference type="EMBL" id="CAEZVC010000105">
    <property type="protein sequence ID" value="CAB4631069.1"/>
    <property type="molecule type" value="Genomic_DNA"/>
</dbReference>
<reference evidence="1" key="1">
    <citation type="submission" date="2020-05" db="EMBL/GenBank/DDBJ databases">
        <authorList>
            <person name="Chiriac C."/>
            <person name="Salcher M."/>
            <person name="Ghai R."/>
            <person name="Kavagutti S V."/>
        </authorList>
    </citation>
    <scope>NUCLEOTIDE SEQUENCE</scope>
</reference>
<accession>A0A6J6J4M9</accession>
<organism evidence="1">
    <name type="scientific">freshwater metagenome</name>
    <dbReference type="NCBI Taxonomy" id="449393"/>
    <lineage>
        <taxon>unclassified sequences</taxon>
        <taxon>metagenomes</taxon>
        <taxon>ecological metagenomes</taxon>
    </lineage>
</organism>
<evidence type="ECO:0000313" key="1">
    <source>
        <dbReference type="EMBL" id="CAB4631069.1"/>
    </source>
</evidence>
<protein>
    <submittedName>
        <fullName evidence="1">Unannotated protein</fullName>
    </submittedName>
</protein>
<name>A0A6J6J4M9_9ZZZZ</name>